<dbReference type="GO" id="GO:0005737">
    <property type="term" value="C:cytoplasm"/>
    <property type="evidence" value="ECO:0007669"/>
    <property type="project" value="TreeGrafter"/>
</dbReference>
<dbReference type="PANTHER" id="PTHR44167:SF24">
    <property type="entry name" value="SERINE_THREONINE-PROTEIN KINASE CHK2"/>
    <property type="match status" value="1"/>
</dbReference>
<dbReference type="Gene3D" id="3.30.200.20">
    <property type="entry name" value="Phosphorylase Kinase, domain 1"/>
    <property type="match status" value="1"/>
</dbReference>
<evidence type="ECO:0000259" key="2">
    <source>
        <dbReference type="PROSITE" id="PS50011"/>
    </source>
</evidence>
<reference evidence="4" key="1">
    <citation type="submission" date="2025-08" db="UniProtKB">
        <authorList>
            <consortium name="RefSeq"/>
        </authorList>
    </citation>
    <scope>IDENTIFICATION</scope>
    <source>
        <strain evidence="4">Quisiro</strain>
        <tissue evidence="4">Liver</tissue>
    </source>
</reference>
<dbReference type="Pfam" id="PF00069">
    <property type="entry name" value="Pkinase"/>
    <property type="match status" value="1"/>
</dbReference>
<organism evidence="3 4">
    <name type="scientific">Austrofundulus limnaeus</name>
    <name type="common">Annual killifish</name>
    <dbReference type="NCBI Taxonomy" id="52670"/>
    <lineage>
        <taxon>Eukaryota</taxon>
        <taxon>Metazoa</taxon>
        <taxon>Chordata</taxon>
        <taxon>Craniata</taxon>
        <taxon>Vertebrata</taxon>
        <taxon>Euteleostomi</taxon>
        <taxon>Actinopterygii</taxon>
        <taxon>Neopterygii</taxon>
        <taxon>Teleostei</taxon>
        <taxon>Neoteleostei</taxon>
        <taxon>Acanthomorphata</taxon>
        <taxon>Ovalentaria</taxon>
        <taxon>Atherinomorphae</taxon>
        <taxon>Cyprinodontiformes</taxon>
        <taxon>Rivulidae</taxon>
        <taxon>Austrofundulus</taxon>
    </lineage>
</organism>
<dbReference type="SUPFAM" id="SSF56112">
    <property type="entry name" value="Protein kinase-like (PK-like)"/>
    <property type="match status" value="1"/>
</dbReference>
<dbReference type="PANTHER" id="PTHR44167">
    <property type="entry name" value="OVARIAN-SPECIFIC SERINE/THREONINE-PROTEIN KINASE LOK-RELATED"/>
    <property type="match status" value="1"/>
</dbReference>
<dbReference type="Proteomes" id="UP000192220">
    <property type="component" value="Unplaced"/>
</dbReference>
<dbReference type="GO" id="GO:0004674">
    <property type="term" value="F:protein serine/threonine kinase activity"/>
    <property type="evidence" value="ECO:0007669"/>
    <property type="project" value="TreeGrafter"/>
</dbReference>
<accession>A0A2I4BPN7</accession>
<evidence type="ECO:0000313" key="3">
    <source>
        <dbReference type="Proteomes" id="UP000192220"/>
    </source>
</evidence>
<proteinExistence type="predicted"/>
<feature type="binding site" evidence="1">
    <location>
        <position position="35"/>
    </location>
    <ligand>
        <name>ATP</name>
        <dbReference type="ChEBI" id="CHEBI:30616"/>
    </ligand>
</feature>
<dbReference type="STRING" id="52670.A0A2I4BPN7"/>
<dbReference type="GeneID" id="106521616"/>
<dbReference type="OrthoDB" id="541276at2759"/>
<dbReference type="InterPro" id="IPR000719">
    <property type="entry name" value="Prot_kinase_dom"/>
</dbReference>
<keyword evidence="1" id="KW-0547">Nucleotide-binding</keyword>
<dbReference type="KEGG" id="alim:106521616"/>
<keyword evidence="3" id="KW-1185">Reference proteome</keyword>
<dbReference type="InterPro" id="IPR017441">
    <property type="entry name" value="Protein_kinase_ATP_BS"/>
</dbReference>
<gene>
    <name evidence="4" type="primary">LOC106521616</name>
</gene>
<keyword evidence="1" id="KW-0067">ATP-binding</keyword>
<protein>
    <submittedName>
        <fullName evidence="4">Serine/threonine-protein kinase ssn3-like</fullName>
    </submittedName>
</protein>
<dbReference type="RefSeq" id="XP_013869716.1">
    <property type="nucleotide sequence ID" value="XM_014014262.1"/>
</dbReference>
<feature type="domain" description="Protein kinase" evidence="2">
    <location>
        <begin position="5"/>
        <end position="287"/>
    </location>
</feature>
<dbReference type="PROSITE" id="PS50011">
    <property type="entry name" value="PROTEIN_KINASE_DOM"/>
    <property type="match status" value="1"/>
</dbReference>
<sequence length="308" mass="34761">MEDFIVSPTKLGAGSYGDVYKVRSKANPENVFAMKVFRPSVRLGSSHGLLDSTVRELSCLFALRGHPHIVQMNQVLFYKEDVAVLMGYYPYTLFNVITQRSPAPTSIVARISLQIAEALAYMHDLNWIHRDLTASNVMLTEDLTVKVGDMGLSRNVADWMSGETVTAPYRAPELFTCDDATKSYTNAIDMWSLGVLIAELLEHRVWLFRNKRAGRIVYTTSEILQQVFEPEEYKKTGKKPAVFNIEGVLSRVIQKETAIKDVVFQLLTVDPGDRLTARGFLAQKRWRSLSKTVTPDEINVITTEIHNV</sequence>
<evidence type="ECO:0000313" key="4">
    <source>
        <dbReference type="RefSeq" id="XP_013869716.1"/>
    </source>
</evidence>
<name>A0A2I4BPN7_AUSLI</name>
<evidence type="ECO:0000256" key="1">
    <source>
        <dbReference type="PROSITE-ProRule" id="PRU10141"/>
    </source>
</evidence>
<dbReference type="GO" id="GO:0005634">
    <property type="term" value="C:nucleus"/>
    <property type="evidence" value="ECO:0007669"/>
    <property type="project" value="TreeGrafter"/>
</dbReference>
<dbReference type="GO" id="GO:0005524">
    <property type="term" value="F:ATP binding"/>
    <property type="evidence" value="ECO:0007669"/>
    <property type="project" value="UniProtKB-UniRule"/>
</dbReference>
<dbReference type="GO" id="GO:0044773">
    <property type="term" value="P:mitotic DNA damage checkpoint signaling"/>
    <property type="evidence" value="ECO:0007669"/>
    <property type="project" value="TreeGrafter"/>
</dbReference>
<dbReference type="InParanoid" id="A0A2I4BPN7"/>
<dbReference type="AlphaFoldDB" id="A0A2I4BPN7"/>
<dbReference type="PROSITE" id="PS00107">
    <property type="entry name" value="PROTEIN_KINASE_ATP"/>
    <property type="match status" value="1"/>
</dbReference>
<dbReference type="Gene3D" id="1.10.510.10">
    <property type="entry name" value="Transferase(Phosphotransferase) domain 1"/>
    <property type="match status" value="1"/>
</dbReference>
<dbReference type="InterPro" id="IPR011009">
    <property type="entry name" value="Kinase-like_dom_sf"/>
</dbReference>